<dbReference type="Gene3D" id="1.10.10.1330">
    <property type="entry name" value="RNA polymerase sigma-54 factor, core-binding domain"/>
    <property type="match status" value="1"/>
</dbReference>
<evidence type="ECO:0000256" key="4">
    <source>
        <dbReference type="ARBA" id="ARBA00022695"/>
    </source>
</evidence>
<dbReference type="InterPro" id="IPR000394">
    <property type="entry name" value="RNA_pol_sigma_54"/>
</dbReference>
<dbReference type="GO" id="GO:0016987">
    <property type="term" value="F:sigma factor activity"/>
    <property type="evidence" value="ECO:0007669"/>
    <property type="project" value="UniProtKB-KW"/>
</dbReference>
<dbReference type="Pfam" id="PF04552">
    <property type="entry name" value="Sigma54_DBD"/>
    <property type="match status" value="1"/>
</dbReference>
<feature type="domain" description="RNA polymerase sigma factor 54 core-binding" evidence="12">
    <location>
        <begin position="171"/>
        <end position="359"/>
    </location>
</feature>
<evidence type="ECO:0000313" key="14">
    <source>
        <dbReference type="Proteomes" id="UP000192936"/>
    </source>
</evidence>
<dbReference type="OrthoDB" id="9814402at2"/>
<evidence type="ECO:0000256" key="1">
    <source>
        <dbReference type="ARBA" id="ARBA00008798"/>
    </source>
</evidence>
<evidence type="ECO:0000256" key="5">
    <source>
        <dbReference type="ARBA" id="ARBA00023015"/>
    </source>
</evidence>
<evidence type="ECO:0000256" key="8">
    <source>
        <dbReference type="ARBA" id="ARBA00023163"/>
    </source>
</evidence>
<keyword evidence="7 9" id="KW-0238">DNA-binding</keyword>
<evidence type="ECO:0000313" key="13">
    <source>
        <dbReference type="EMBL" id="SMF63657.1"/>
    </source>
</evidence>
<dbReference type="GO" id="GO:0003677">
    <property type="term" value="F:DNA binding"/>
    <property type="evidence" value="ECO:0007669"/>
    <property type="project" value="UniProtKB-KW"/>
</dbReference>
<dbReference type="InterPro" id="IPR038709">
    <property type="entry name" value="RpoN_core-bd_sf"/>
</dbReference>
<dbReference type="PROSITE" id="PS50044">
    <property type="entry name" value="SIGMA54_3"/>
    <property type="match status" value="1"/>
</dbReference>
<dbReference type="PROSITE" id="PS00717">
    <property type="entry name" value="SIGMA54_1"/>
    <property type="match status" value="1"/>
</dbReference>
<dbReference type="PIRSF" id="PIRSF000774">
    <property type="entry name" value="RpoN"/>
    <property type="match status" value="1"/>
</dbReference>
<dbReference type="EMBL" id="FXAK01000007">
    <property type="protein sequence ID" value="SMF63657.1"/>
    <property type="molecule type" value="Genomic_DNA"/>
</dbReference>
<dbReference type="NCBIfam" id="TIGR02395">
    <property type="entry name" value="rpoN_sigma"/>
    <property type="match status" value="1"/>
</dbReference>
<dbReference type="GO" id="GO:0001216">
    <property type="term" value="F:DNA-binding transcription activator activity"/>
    <property type="evidence" value="ECO:0007669"/>
    <property type="project" value="InterPro"/>
</dbReference>
<sequence>MALAQRLDLRQAQTLVMTPQLQQAIKLLQLSNIELSDFVDREIEQNPLLERDSGPGDGGSDPVVGDGAGGEAPGGLDGPGGMEANGLSIDGLNGRDDGPALAPSDGRTRDTVEMTSSDTMASSSEAPLDTDFENVYGDDRFSDGSDGGSEVYGSYGERGGRSGFDDDDSNLEATLTSEKNLRDHLTEQLKIDLPDHGDQLIGLALIDMLDEAGWLVGFDAQAMAEQLGCDAERVERVLAACQRFDPPGIFARSLKECLAIQLREKNRLDPAMAALLDNLELLAARNLPAIMKVCGVDAEDVADMVVDIRKLNPKPALAFDHTPAQLVTPDILMRANPGGGWLIDLNPDTLPRVLVNHRYFARISDSARNKADKEYISERFQSANWLVKSLHQRATTILKVASEIIRQQDAFFIHGVSHLRPLILRDIAEAIGMHESTVSRVTTNKFMATPRGVFELKYFFTSAIQGADGQASHSAEAVRHRIKTMIDAEKPDDVLSDDKLVEILRAEGIDIARRTVAKYREAMKIPSSVQRRRAKMSRM</sequence>
<evidence type="ECO:0000256" key="2">
    <source>
        <dbReference type="ARBA" id="ARBA00022478"/>
    </source>
</evidence>
<organism evidence="13 14">
    <name type="scientific">Azospirillum oryzae</name>
    <dbReference type="NCBI Taxonomy" id="286727"/>
    <lineage>
        <taxon>Bacteria</taxon>
        <taxon>Pseudomonadati</taxon>
        <taxon>Pseudomonadota</taxon>
        <taxon>Alphaproteobacteria</taxon>
        <taxon>Rhodospirillales</taxon>
        <taxon>Azospirillaceae</taxon>
        <taxon>Azospirillum</taxon>
    </lineage>
</organism>
<evidence type="ECO:0000256" key="10">
    <source>
        <dbReference type="SAM" id="MobiDB-lite"/>
    </source>
</evidence>
<keyword evidence="5 9" id="KW-0805">Transcription regulation</keyword>
<accession>A0A1X7G427</accession>
<feature type="domain" description="RNA polymerase sigma factor 54 DNA-binding" evidence="11">
    <location>
        <begin position="374"/>
        <end position="533"/>
    </location>
</feature>
<gene>
    <name evidence="13" type="ORF">SAMN02982917_3236</name>
</gene>
<dbReference type="Gene3D" id="1.10.10.60">
    <property type="entry name" value="Homeodomain-like"/>
    <property type="match status" value="1"/>
</dbReference>
<dbReference type="GO" id="GO:0016779">
    <property type="term" value="F:nucleotidyltransferase activity"/>
    <property type="evidence" value="ECO:0007669"/>
    <property type="project" value="UniProtKB-KW"/>
</dbReference>
<evidence type="ECO:0000256" key="7">
    <source>
        <dbReference type="ARBA" id="ARBA00023125"/>
    </source>
</evidence>
<evidence type="ECO:0000259" key="12">
    <source>
        <dbReference type="Pfam" id="PF04963"/>
    </source>
</evidence>
<keyword evidence="8 9" id="KW-0804">Transcription</keyword>
<dbReference type="AlphaFoldDB" id="A0A1X7G427"/>
<dbReference type="NCBIfam" id="NF004596">
    <property type="entry name" value="PRK05932.1-3"/>
    <property type="match status" value="1"/>
</dbReference>
<dbReference type="Pfam" id="PF00309">
    <property type="entry name" value="Sigma54_AID"/>
    <property type="match status" value="1"/>
</dbReference>
<keyword evidence="6 9" id="KW-0731">Sigma factor</keyword>
<feature type="compositionally biased region" description="Polar residues" evidence="10">
    <location>
        <begin position="113"/>
        <end position="125"/>
    </location>
</feature>
<keyword evidence="4 9" id="KW-0548">Nucleotidyltransferase</keyword>
<dbReference type="PRINTS" id="PR00045">
    <property type="entry name" value="SIGMA54FCT"/>
</dbReference>
<keyword evidence="2 9" id="KW-0240">DNA-directed RNA polymerase</keyword>
<comment type="similarity">
    <text evidence="1 9">Belongs to the sigma-54 factor family.</text>
</comment>
<feature type="region of interest" description="Disordered" evidence="10">
    <location>
        <begin position="47"/>
        <end position="170"/>
    </location>
</feature>
<dbReference type="NCBIfam" id="NF009118">
    <property type="entry name" value="PRK12469.1"/>
    <property type="match status" value="1"/>
</dbReference>
<evidence type="ECO:0000256" key="9">
    <source>
        <dbReference type="PIRNR" id="PIRNR000774"/>
    </source>
</evidence>
<dbReference type="PANTHER" id="PTHR32248:SF4">
    <property type="entry name" value="RNA POLYMERASE SIGMA-54 FACTOR"/>
    <property type="match status" value="1"/>
</dbReference>
<dbReference type="PANTHER" id="PTHR32248">
    <property type="entry name" value="RNA POLYMERASE SIGMA-54 FACTOR"/>
    <property type="match status" value="1"/>
</dbReference>
<dbReference type="InterPro" id="IPR007046">
    <property type="entry name" value="RNA_pol_sigma_54_core-bd"/>
</dbReference>
<dbReference type="GO" id="GO:0000428">
    <property type="term" value="C:DNA-directed RNA polymerase complex"/>
    <property type="evidence" value="ECO:0007669"/>
    <property type="project" value="UniProtKB-KW"/>
</dbReference>
<protein>
    <recommendedName>
        <fullName evidence="9">RNA polymerase sigma-54 factor</fullName>
    </recommendedName>
</protein>
<evidence type="ECO:0000256" key="6">
    <source>
        <dbReference type="ARBA" id="ARBA00023082"/>
    </source>
</evidence>
<dbReference type="STRING" id="286727.SAMN02982917_3236"/>
<comment type="function">
    <text evidence="9">Sigma factors are initiation factors that promote the attachment of RNA polymerase to specific initiation sites and are then released.</text>
</comment>
<name>A0A1X7G427_9PROT</name>
<evidence type="ECO:0000256" key="3">
    <source>
        <dbReference type="ARBA" id="ARBA00022679"/>
    </source>
</evidence>
<dbReference type="GO" id="GO:0006352">
    <property type="term" value="P:DNA-templated transcription initiation"/>
    <property type="evidence" value="ECO:0007669"/>
    <property type="project" value="InterPro"/>
</dbReference>
<dbReference type="RefSeq" id="WP_085087110.1">
    <property type="nucleotide sequence ID" value="NZ_FXAK01000007.1"/>
</dbReference>
<keyword evidence="3 9" id="KW-0808">Transferase</keyword>
<dbReference type="Pfam" id="PF04963">
    <property type="entry name" value="Sigma54_CBD"/>
    <property type="match status" value="1"/>
</dbReference>
<proteinExistence type="inferred from homology"/>
<evidence type="ECO:0000259" key="11">
    <source>
        <dbReference type="Pfam" id="PF04552"/>
    </source>
</evidence>
<dbReference type="PROSITE" id="PS00718">
    <property type="entry name" value="SIGMA54_2"/>
    <property type="match status" value="1"/>
</dbReference>
<reference evidence="13 14" key="1">
    <citation type="submission" date="2017-04" db="EMBL/GenBank/DDBJ databases">
        <authorList>
            <person name="Afonso C.L."/>
            <person name="Miller P.J."/>
            <person name="Scott M.A."/>
            <person name="Spackman E."/>
            <person name="Goraichik I."/>
            <person name="Dimitrov K.M."/>
            <person name="Suarez D.L."/>
            <person name="Swayne D.E."/>
        </authorList>
    </citation>
    <scope>NUCLEOTIDE SEQUENCE [LARGE SCALE GENOMIC DNA]</scope>
    <source>
        <strain evidence="13 14">A2P</strain>
    </source>
</reference>
<feature type="compositionally biased region" description="Gly residues" evidence="10">
    <location>
        <begin position="66"/>
        <end position="83"/>
    </location>
</feature>
<dbReference type="InterPro" id="IPR007634">
    <property type="entry name" value="RNA_pol_sigma_54_DNA-bd"/>
</dbReference>
<dbReference type="Proteomes" id="UP000192936">
    <property type="component" value="Unassembled WGS sequence"/>
</dbReference>